<evidence type="ECO:0000313" key="4">
    <source>
        <dbReference type="Proteomes" id="UP001651880"/>
    </source>
</evidence>
<evidence type="ECO:0000259" key="2">
    <source>
        <dbReference type="Pfam" id="PF14285"/>
    </source>
</evidence>
<reference evidence="3 4" key="1">
    <citation type="submission" date="2021-10" db="EMBL/GenBank/DDBJ databases">
        <title>Lutispora strain m25 sp. nov., a thermophilic, non-spore-forming bacterium isolated from a lab-scale methanogenic bioreactor digesting anaerobic sludge.</title>
        <authorList>
            <person name="El Houari A."/>
            <person name="Mcdonald J."/>
        </authorList>
    </citation>
    <scope>NUCLEOTIDE SEQUENCE [LARGE SCALE GENOMIC DNA]</scope>
    <source>
        <strain evidence="4">m25</strain>
    </source>
</reference>
<evidence type="ECO:0000313" key="3">
    <source>
        <dbReference type="EMBL" id="MCQ1528430.1"/>
    </source>
</evidence>
<comment type="caution">
    <text evidence="3">The sequence shown here is derived from an EMBL/GenBank/DDBJ whole genome shotgun (WGS) entry which is preliminary data.</text>
</comment>
<accession>A0ABT1NAZ3</accession>
<feature type="transmembrane region" description="Helical" evidence="1">
    <location>
        <begin position="73"/>
        <end position="94"/>
    </location>
</feature>
<dbReference type="Proteomes" id="UP001651880">
    <property type="component" value="Unassembled WGS sequence"/>
</dbReference>
<dbReference type="Pfam" id="PF14285">
    <property type="entry name" value="DUF4367"/>
    <property type="match status" value="1"/>
</dbReference>
<gene>
    <name evidence="3" type="ORF">LJD61_02555</name>
</gene>
<name>A0ABT1NAZ3_9FIRM</name>
<protein>
    <submittedName>
        <fullName evidence="3">DUF4367 domain-containing protein</fullName>
    </submittedName>
</protein>
<dbReference type="InterPro" id="IPR025377">
    <property type="entry name" value="DUF4367"/>
</dbReference>
<dbReference type="RefSeq" id="WP_255225911.1">
    <property type="nucleotide sequence ID" value="NZ_JAJEKE010000001.1"/>
</dbReference>
<evidence type="ECO:0000256" key="1">
    <source>
        <dbReference type="SAM" id="Phobius"/>
    </source>
</evidence>
<sequence>MEKRILHKKVFDAMLELAVNEDFEREMREMPSEEQLEGEYKPTPEFEAKMQRLLRQHRRKINIRMYSQMAKKIAAGIGIVFILVSAGLLCVKAARVTIFNAILDWKDRYVTIKYDEKEKQINKSEIDMSGFYKPKYIPEGFYQYDVVKSGSTITIKYINNKKIKIYFDQKLLSSNGVAAIDSENKNYTEISIGETKAYLFEAKSENDNTFIIWKNETTSFNLFSNINKDELIKMAESIEKEK</sequence>
<organism evidence="3 4">
    <name type="scientific">Lutispora saccharofermentans</name>
    <dbReference type="NCBI Taxonomy" id="3024236"/>
    <lineage>
        <taxon>Bacteria</taxon>
        <taxon>Bacillati</taxon>
        <taxon>Bacillota</taxon>
        <taxon>Clostridia</taxon>
        <taxon>Lutisporales</taxon>
        <taxon>Lutisporaceae</taxon>
        <taxon>Lutispora</taxon>
    </lineage>
</organism>
<keyword evidence="1" id="KW-0812">Transmembrane</keyword>
<dbReference type="EMBL" id="JAJEKE010000001">
    <property type="protein sequence ID" value="MCQ1528430.1"/>
    <property type="molecule type" value="Genomic_DNA"/>
</dbReference>
<proteinExistence type="predicted"/>
<keyword evidence="1" id="KW-1133">Transmembrane helix</keyword>
<keyword evidence="4" id="KW-1185">Reference proteome</keyword>
<feature type="domain" description="DUF4367" evidence="2">
    <location>
        <begin position="132"/>
        <end position="238"/>
    </location>
</feature>
<keyword evidence="1" id="KW-0472">Membrane</keyword>